<organism evidence="1 2">
    <name type="scientific">Candidatus Faecenecus gallistercoris</name>
    <dbReference type="NCBI Taxonomy" id="2840793"/>
    <lineage>
        <taxon>Bacteria</taxon>
        <taxon>Bacillati</taxon>
        <taxon>Bacillota</taxon>
        <taxon>Bacillota incertae sedis</taxon>
        <taxon>Candidatus Faecenecus</taxon>
    </lineage>
</organism>
<name>A0A9D0Z0M0_9FIRM</name>
<dbReference type="Proteomes" id="UP000886725">
    <property type="component" value="Unassembled WGS sequence"/>
</dbReference>
<gene>
    <name evidence="1" type="ORF">IAC85_06455</name>
</gene>
<accession>A0A9D0Z0M0</accession>
<reference evidence="1" key="2">
    <citation type="journal article" date="2021" name="PeerJ">
        <title>Extensive microbial diversity within the chicken gut microbiome revealed by metagenomics and culture.</title>
        <authorList>
            <person name="Gilroy R."/>
            <person name="Ravi A."/>
            <person name="Getino M."/>
            <person name="Pursley I."/>
            <person name="Horton D.L."/>
            <person name="Alikhan N.F."/>
            <person name="Baker D."/>
            <person name="Gharbi K."/>
            <person name="Hall N."/>
            <person name="Watson M."/>
            <person name="Adriaenssens E.M."/>
            <person name="Foster-Nyarko E."/>
            <person name="Jarju S."/>
            <person name="Secka A."/>
            <person name="Antonio M."/>
            <person name="Oren A."/>
            <person name="Chaudhuri R.R."/>
            <person name="La Ragione R."/>
            <person name="Hildebrand F."/>
            <person name="Pallen M.J."/>
        </authorList>
    </citation>
    <scope>NUCLEOTIDE SEQUENCE</scope>
    <source>
        <strain evidence="1">CHK165-10780</strain>
    </source>
</reference>
<sequence>MKNWLEELYQDDIAEDIKRNYLELLRSGKTNDEAIEVLLRWYHEFIIYDEDGELFWYVLADTQWRYGRLDLKVKEKALRHIESNTILNQWHENPNWPKVLQELKKEITSPMPKEKKIDGVQ</sequence>
<proteinExistence type="predicted"/>
<dbReference type="EMBL" id="DVFU01000124">
    <property type="protein sequence ID" value="HIQ65363.1"/>
    <property type="molecule type" value="Genomic_DNA"/>
</dbReference>
<evidence type="ECO:0000313" key="1">
    <source>
        <dbReference type="EMBL" id="HIQ65363.1"/>
    </source>
</evidence>
<reference evidence="1" key="1">
    <citation type="submission" date="2020-10" db="EMBL/GenBank/DDBJ databases">
        <authorList>
            <person name="Gilroy R."/>
        </authorList>
    </citation>
    <scope>NUCLEOTIDE SEQUENCE</scope>
    <source>
        <strain evidence="1">CHK165-10780</strain>
    </source>
</reference>
<protein>
    <submittedName>
        <fullName evidence="1">Uncharacterized protein</fullName>
    </submittedName>
</protein>
<evidence type="ECO:0000313" key="2">
    <source>
        <dbReference type="Proteomes" id="UP000886725"/>
    </source>
</evidence>
<dbReference type="AlphaFoldDB" id="A0A9D0Z0M0"/>
<comment type="caution">
    <text evidence="1">The sequence shown here is derived from an EMBL/GenBank/DDBJ whole genome shotgun (WGS) entry which is preliminary data.</text>
</comment>